<feature type="transmembrane region" description="Helical" evidence="1">
    <location>
        <begin position="49"/>
        <end position="67"/>
    </location>
</feature>
<gene>
    <name evidence="3" type="ORF">CDL23_15615</name>
</gene>
<dbReference type="EMBL" id="NIHT01000048">
    <property type="protein sequence ID" value="PLT70102.1"/>
    <property type="molecule type" value="Genomic_DNA"/>
</dbReference>
<dbReference type="AlphaFoldDB" id="A0A2N5P4U2"/>
<evidence type="ECO:0000313" key="3">
    <source>
        <dbReference type="EMBL" id="PLT70102.1"/>
    </source>
</evidence>
<accession>A0A2N5P4U2</accession>
<comment type="caution">
    <text evidence="3">The sequence shown here is derived from an EMBL/GenBank/DDBJ whole genome shotgun (WGS) entry which is preliminary data.</text>
</comment>
<feature type="transmembrane region" description="Helical" evidence="1">
    <location>
        <begin position="19"/>
        <end position="37"/>
    </location>
</feature>
<name>A0A2N5P4U2_MEDGN</name>
<evidence type="ECO:0000259" key="2">
    <source>
        <dbReference type="Pfam" id="PF04892"/>
    </source>
</evidence>
<reference evidence="3 4" key="1">
    <citation type="journal article" date="2017" name="Genome Med.">
        <title>A novel Ruminococcus gnavus clade enriched in inflammatory bowel disease patients.</title>
        <authorList>
            <person name="Hall A.B."/>
            <person name="Yassour M."/>
            <person name="Sauk J."/>
            <person name="Garner A."/>
            <person name="Jiang X."/>
            <person name="Arthur T."/>
            <person name="Lagoudas G.K."/>
            <person name="Vatanen T."/>
            <person name="Fornelos N."/>
            <person name="Wilson R."/>
            <person name="Bertha M."/>
            <person name="Cohen M."/>
            <person name="Garber J."/>
            <person name="Khalili H."/>
            <person name="Gevers D."/>
            <person name="Ananthakrishnan A.N."/>
            <person name="Kugathasan S."/>
            <person name="Lander E.S."/>
            <person name="Blainey P."/>
            <person name="Vlamakis H."/>
            <person name="Xavier R.J."/>
            <person name="Huttenhower C."/>
        </authorList>
    </citation>
    <scope>NUCLEOTIDE SEQUENCE [LARGE SCALE GENOMIC DNA]</scope>
    <source>
        <strain evidence="3 4">RJX1125</strain>
    </source>
</reference>
<organism evidence="3 4">
    <name type="scientific">Mediterraneibacter gnavus</name>
    <name type="common">Ruminococcus gnavus</name>
    <dbReference type="NCBI Taxonomy" id="33038"/>
    <lineage>
        <taxon>Bacteria</taxon>
        <taxon>Bacillati</taxon>
        <taxon>Bacillota</taxon>
        <taxon>Clostridia</taxon>
        <taxon>Lachnospirales</taxon>
        <taxon>Lachnospiraceae</taxon>
        <taxon>Mediterraneibacter</taxon>
    </lineage>
</organism>
<evidence type="ECO:0000256" key="1">
    <source>
        <dbReference type="SAM" id="Phobius"/>
    </source>
</evidence>
<feature type="transmembrane region" description="Helical" evidence="1">
    <location>
        <begin position="106"/>
        <end position="124"/>
    </location>
</feature>
<dbReference type="Proteomes" id="UP000235093">
    <property type="component" value="Unassembled WGS sequence"/>
</dbReference>
<evidence type="ECO:0000313" key="4">
    <source>
        <dbReference type="Proteomes" id="UP000235093"/>
    </source>
</evidence>
<feature type="transmembrane region" description="Helical" evidence="1">
    <location>
        <begin position="163"/>
        <end position="180"/>
    </location>
</feature>
<dbReference type="Pfam" id="PF04892">
    <property type="entry name" value="VanZ"/>
    <property type="match status" value="1"/>
</dbReference>
<sequence>MDIYQIIITYYPIWSPFEWIIFLSVLALAVCIAVVLYKKQKITMRQSIAGILLLLYLLLVFGSTVFTRMPGERQYQLEVFWSWKKILHYIEQHGMVTGTGLLRENLLNIVMLFPAGMLLPFVFGNRGKIRWWYGLLFGIFISGCIEGLQLILCRGLFEFDDMIHNSLGCMVGCAIGAGCLKKFNKK</sequence>
<dbReference type="InterPro" id="IPR053150">
    <property type="entry name" value="Teicoplanin_resist-assoc"/>
</dbReference>
<keyword evidence="1" id="KW-0472">Membrane</keyword>
<dbReference type="RefSeq" id="WP_101884365.1">
    <property type="nucleotide sequence ID" value="NZ_AP031447.1"/>
</dbReference>
<dbReference type="PANTHER" id="PTHR36834:SF2">
    <property type="entry name" value="MEMBRANE PROTEIN"/>
    <property type="match status" value="1"/>
</dbReference>
<keyword evidence="1" id="KW-1133">Transmembrane helix</keyword>
<dbReference type="PANTHER" id="PTHR36834">
    <property type="entry name" value="MEMBRANE PROTEIN-RELATED"/>
    <property type="match status" value="1"/>
</dbReference>
<keyword evidence="1" id="KW-0812">Transmembrane</keyword>
<feature type="domain" description="VanZ-like" evidence="2">
    <location>
        <begin position="54"/>
        <end position="175"/>
    </location>
</feature>
<feature type="transmembrane region" description="Helical" evidence="1">
    <location>
        <begin position="131"/>
        <end position="157"/>
    </location>
</feature>
<proteinExistence type="predicted"/>
<protein>
    <submittedName>
        <fullName evidence="3">VanZ family protein</fullName>
    </submittedName>
</protein>
<dbReference type="InterPro" id="IPR006976">
    <property type="entry name" value="VanZ-like"/>
</dbReference>